<keyword evidence="3 9" id="KW-0479">Metal-binding</keyword>
<dbReference type="UniPathway" id="UPA00078">
    <property type="reaction ID" value="UER00161"/>
</dbReference>
<dbReference type="HAMAP" id="MF_00336">
    <property type="entry name" value="BioD"/>
    <property type="match status" value="1"/>
</dbReference>
<keyword evidence="6 9" id="KW-0067">ATP-binding</keyword>
<comment type="similarity">
    <text evidence="9">Belongs to the dethiobiotin synthetase family.</text>
</comment>
<gene>
    <name evidence="9" type="primary">bioD</name>
    <name evidence="10" type="ordered locus">Marky_1878</name>
</gene>
<evidence type="ECO:0000256" key="6">
    <source>
        <dbReference type="ARBA" id="ARBA00022840"/>
    </source>
</evidence>
<evidence type="ECO:0000256" key="8">
    <source>
        <dbReference type="ARBA" id="ARBA00047386"/>
    </source>
</evidence>
<keyword evidence="1 9" id="KW-0963">Cytoplasm</keyword>
<comment type="pathway">
    <text evidence="9">Cofactor biosynthesis; biotin biosynthesis; biotin from 7,8-diaminononanoate: step 1/2.</text>
</comment>
<dbReference type="GO" id="GO:0004141">
    <property type="term" value="F:dethiobiotin synthase activity"/>
    <property type="evidence" value="ECO:0007669"/>
    <property type="project" value="UniProtKB-UniRule"/>
</dbReference>
<accession>F2NR31</accession>
<comment type="subcellular location">
    <subcellularLocation>
        <location evidence="9">Cytoplasm</location>
    </subcellularLocation>
</comment>
<keyword evidence="7 9" id="KW-0460">Magnesium</keyword>
<dbReference type="SUPFAM" id="SSF52540">
    <property type="entry name" value="P-loop containing nucleoside triphosphate hydrolases"/>
    <property type="match status" value="1"/>
</dbReference>
<keyword evidence="2 9" id="KW-0436">Ligase</keyword>
<dbReference type="AlphaFoldDB" id="F2NR31"/>
<comment type="function">
    <text evidence="9">Catalyzes a mechanistically unusual reaction, the ATP-dependent insertion of CO2 between the N7 and N8 nitrogen atoms of 7,8-diaminopelargonic acid (DAPA, also called 7,8-diammoniononanoate) to form a ureido ring.</text>
</comment>
<dbReference type="GO" id="GO:0005524">
    <property type="term" value="F:ATP binding"/>
    <property type="evidence" value="ECO:0007669"/>
    <property type="project" value="UniProtKB-UniRule"/>
</dbReference>
<dbReference type="HOGENOM" id="CLU_072551_3_1_0"/>
<feature type="binding site" evidence="9">
    <location>
        <position position="52"/>
    </location>
    <ligand>
        <name>Mg(2+)</name>
        <dbReference type="ChEBI" id="CHEBI:18420"/>
    </ligand>
</feature>
<reference evidence="10 11" key="1">
    <citation type="journal article" date="2012" name="Stand. Genomic Sci.">
        <title>Complete genome sequence of the aerobic, heterotroph Marinithermus hydrothermalis type strain (T1(T)) from a deep-sea hydrothermal vent chimney.</title>
        <authorList>
            <person name="Copeland A."/>
            <person name="Gu W."/>
            <person name="Yasawong M."/>
            <person name="Lapidus A."/>
            <person name="Lucas S."/>
            <person name="Deshpande S."/>
            <person name="Pagani I."/>
            <person name="Tapia R."/>
            <person name="Cheng J.F."/>
            <person name="Goodwin L.A."/>
            <person name="Pitluck S."/>
            <person name="Liolios K."/>
            <person name="Ivanova N."/>
            <person name="Mavromatis K."/>
            <person name="Mikhailova N."/>
            <person name="Pati A."/>
            <person name="Chen A."/>
            <person name="Palaniappan K."/>
            <person name="Land M."/>
            <person name="Pan C."/>
            <person name="Brambilla E.M."/>
            <person name="Rohde M."/>
            <person name="Tindall B.J."/>
            <person name="Sikorski J."/>
            <person name="Goker M."/>
            <person name="Detter J.C."/>
            <person name="Bristow J."/>
            <person name="Eisen J.A."/>
            <person name="Markowitz V."/>
            <person name="Hugenholtz P."/>
            <person name="Kyrpides N.C."/>
            <person name="Klenk H.P."/>
            <person name="Woyke T."/>
        </authorList>
    </citation>
    <scope>NUCLEOTIDE SEQUENCE [LARGE SCALE GENOMIC DNA]</scope>
    <source>
        <strain evidence="11">DSM 14884 / JCM 11576 / T1</strain>
    </source>
</reference>
<feature type="binding site" evidence="9">
    <location>
        <position position="112"/>
    </location>
    <ligand>
        <name>Mg(2+)</name>
        <dbReference type="ChEBI" id="CHEBI:18420"/>
    </ligand>
</feature>
<dbReference type="GO" id="GO:0000287">
    <property type="term" value="F:magnesium ion binding"/>
    <property type="evidence" value="ECO:0007669"/>
    <property type="project" value="UniProtKB-UniRule"/>
</dbReference>
<feature type="binding site" evidence="9">
    <location>
        <position position="41"/>
    </location>
    <ligand>
        <name>substrate</name>
    </ligand>
</feature>
<evidence type="ECO:0000313" key="10">
    <source>
        <dbReference type="EMBL" id="AEB12609.1"/>
    </source>
</evidence>
<evidence type="ECO:0000256" key="9">
    <source>
        <dbReference type="HAMAP-Rule" id="MF_00336"/>
    </source>
</evidence>
<evidence type="ECO:0000256" key="2">
    <source>
        <dbReference type="ARBA" id="ARBA00022598"/>
    </source>
</evidence>
<dbReference type="InterPro" id="IPR004472">
    <property type="entry name" value="DTB_synth_BioD"/>
</dbReference>
<dbReference type="PANTHER" id="PTHR43210">
    <property type="entry name" value="DETHIOBIOTIN SYNTHETASE"/>
    <property type="match status" value="1"/>
</dbReference>
<comment type="catalytic activity">
    <reaction evidence="9">
        <text>(7R,8S)-7,8-diammoniononanoate + CO2 + ATP = (4R,5S)-dethiobiotin + ADP + phosphate + 3 H(+)</text>
        <dbReference type="Rhea" id="RHEA:15805"/>
        <dbReference type="ChEBI" id="CHEBI:15378"/>
        <dbReference type="ChEBI" id="CHEBI:16526"/>
        <dbReference type="ChEBI" id="CHEBI:30616"/>
        <dbReference type="ChEBI" id="CHEBI:43474"/>
        <dbReference type="ChEBI" id="CHEBI:149469"/>
        <dbReference type="ChEBI" id="CHEBI:149473"/>
        <dbReference type="ChEBI" id="CHEBI:456216"/>
        <dbReference type="EC" id="6.3.3.3"/>
    </reaction>
</comment>
<comment type="subunit">
    <text evidence="9">Homodimer.</text>
</comment>
<dbReference type="PANTHER" id="PTHR43210:SF2">
    <property type="entry name" value="ATP-DEPENDENT DETHIOBIOTIN SYNTHETASE BIOD 2"/>
    <property type="match status" value="1"/>
</dbReference>
<dbReference type="Pfam" id="PF13500">
    <property type="entry name" value="AAA_26"/>
    <property type="match status" value="1"/>
</dbReference>
<dbReference type="PIRSF" id="PIRSF006755">
    <property type="entry name" value="DTB_synth"/>
    <property type="match status" value="1"/>
</dbReference>
<feature type="binding site" evidence="9">
    <location>
        <begin position="112"/>
        <end position="115"/>
    </location>
    <ligand>
        <name>ATP</name>
        <dbReference type="ChEBI" id="CHEBI:30616"/>
    </ligand>
</feature>
<evidence type="ECO:0000313" key="11">
    <source>
        <dbReference type="Proteomes" id="UP000007030"/>
    </source>
</evidence>
<protein>
    <recommendedName>
        <fullName evidence="9">ATP-dependent dethiobiotin synthetase BioD</fullName>
        <ecNumber evidence="9">6.3.3.3</ecNumber>
    </recommendedName>
    <alternativeName>
        <fullName evidence="9">DTB synthetase</fullName>
        <shortName evidence="9">DTBS</shortName>
    </alternativeName>
    <alternativeName>
        <fullName evidence="9">Dethiobiotin synthase</fullName>
    </alternativeName>
</protein>
<dbReference type="KEGG" id="mhd:Marky_1878"/>
<keyword evidence="5 9" id="KW-0093">Biotin biosynthesis</keyword>
<proteinExistence type="inferred from homology"/>
<feature type="active site" evidence="9">
    <location>
        <position position="37"/>
    </location>
</feature>
<dbReference type="EC" id="6.3.3.3" evidence="9"/>
<dbReference type="GO" id="GO:0005829">
    <property type="term" value="C:cytosol"/>
    <property type="evidence" value="ECO:0007669"/>
    <property type="project" value="TreeGrafter"/>
</dbReference>
<evidence type="ECO:0000256" key="3">
    <source>
        <dbReference type="ARBA" id="ARBA00022723"/>
    </source>
</evidence>
<name>F2NR31_MARHT</name>
<keyword evidence="4 9" id="KW-0547">Nucleotide-binding</keyword>
<dbReference type="GO" id="GO:0009102">
    <property type="term" value="P:biotin biosynthetic process"/>
    <property type="evidence" value="ECO:0007669"/>
    <property type="project" value="UniProtKB-UniRule"/>
</dbReference>
<dbReference type="RefSeq" id="WP_013704655.1">
    <property type="nucleotide sequence ID" value="NC_015387.1"/>
</dbReference>
<dbReference type="Proteomes" id="UP000007030">
    <property type="component" value="Chromosome"/>
</dbReference>
<dbReference type="NCBIfam" id="TIGR00347">
    <property type="entry name" value="bioD"/>
    <property type="match status" value="1"/>
</dbReference>
<dbReference type="InterPro" id="IPR027417">
    <property type="entry name" value="P-loop_NTPase"/>
</dbReference>
<dbReference type="eggNOG" id="COG0132">
    <property type="taxonomic scope" value="Bacteria"/>
</dbReference>
<feature type="binding site" evidence="9">
    <location>
        <position position="16"/>
    </location>
    <ligand>
        <name>Mg(2+)</name>
        <dbReference type="ChEBI" id="CHEBI:18420"/>
    </ligand>
</feature>
<feature type="binding site" evidence="9">
    <location>
        <begin position="12"/>
        <end position="17"/>
    </location>
    <ligand>
        <name>ATP</name>
        <dbReference type="ChEBI" id="CHEBI:30616"/>
    </ligand>
</feature>
<dbReference type="EMBL" id="CP002630">
    <property type="protein sequence ID" value="AEB12609.1"/>
    <property type="molecule type" value="Genomic_DNA"/>
</dbReference>
<dbReference type="Gene3D" id="3.40.50.300">
    <property type="entry name" value="P-loop containing nucleotide triphosphate hydrolases"/>
    <property type="match status" value="1"/>
</dbReference>
<sequence>MRGVLVTGTDTGVGKTVVAAGLARLLREAGYRVGVLKPVETGWDGRGEWPPDGRMLAEAAGVTGPRARVVPCVYAEPLAPLVAARRAGRPVDWEAVEAAWRGWAGADWVLVEGAGGLAVPIAEGLDYAALAQRWGLAVLVVARPNLGTLNHTFLTVHYARTKGLRVLGVVVSGYPAAPGVAERTNPQMIEEMCGVPVLGLVPRRSRIVSAAEAAAAVAAGGTLEPFLARYAALGA</sequence>
<dbReference type="CDD" id="cd03109">
    <property type="entry name" value="DTBS"/>
    <property type="match status" value="1"/>
</dbReference>
<comment type="catalytic activity">
    <reaction evidence="8">
        <text>(7R,8S)-8-amino-7-(carboxyamino)nonanoate + ATP = (4R,5S)-dethiobiotin + ADP + phosphate + H(+)</text>
        <dbReference type="Rhea" id="RHEA:63684"/>
        <dbReference type="ChEBI" id="CHEBI:15378"/>
        <dbReference type="ChEBI" id="CHEBI:30616"/>
        <dbReference type="ChEBI" id="CHEBI:43474"/>
        <dbReference type="ChEBI" id="CHEBI:149470"/>
        <dbReference type="ChEBI" id="CHEBI:149473"/>
        <dbReference type="ChEBI" id="CHEBI:456216"/>
    </reaction>
</comment>
<evidence type="ECO:0000256" key="5">
    <source>
        <dbReference type="ARBA" id="ARBA00022756"/>
    </source>
</evidence>
<keyword evidence="11" id="KW-1185">Reference proteome</keyword>
<organism evidence="10 11">
    <name type="scientific">Marinithermus hydrothermalis (strain DSM 14884 / JCM 11576 / T1)</name>
    <dbReference type="NCBI Taxonomy" id="869210"/>
    <lineage>
        <taxon>Bacteria</taxon>
        <taxon>Thermotogati</taxon>
        <taxon>Deinococcota</taxon>
        <taxon>Deinococci</taxon>
        <taxon>Thermales</taxon>
        <taxon>Thermaceae</taxon>
        <taxon>Marinithermus</taxon>
    </lineage>
</organism>
<dbReference type="STRING" id="869210.Marky_1878"/>
<evidence type="ECO:0000256" key="7">
    <source>
        <dbReference type="ARBA" id="ARBA00022842"/>
    </source>
</evidence>
<evidence type="ECO:0000256" key="1">
    <source>
        <dbReference type="ARBA" id="ARBA00022490"/>
    </source>
</evidence>
<feature type="binding site" evidence="9">
    <location>
        <position position="52"/>
    </location>
    <ligand>
        <name>ATP</name>
        <dbReference type="ChEBI" id="CHEBI:30616"/>
    </ligand>
</feature>
<dbReference type="OrthoDB" id="9802097at2"/>
<evidence type="ECO:0000256" key="4">
    <source>
        <dbReference type="ARBA" id="ARBA00022741"/>
    </source>
</evidence>
<comment type="cofactor">
    <cofactor evidence="9">
        <name>Mg(2+)</name>
        <dbReference type="ChEBI" id="CHEBI:18420"/>
    </cofactor>
</comment>
<comment type="caution">
    <text evidence="9">Lacks conserved residue(s) required for the propagation of feature annotation.</text>
</comment>